<dbReference type="GO" id="GO:0005739">
    <property type="term" value="C:mitochondrion"/>
    <property type="evidence" value="ECO:0007669"/>
    <property type="project" value="UniProtKB-SubCell"/>
</dbReference>
<gene>
    <name evidence="5" type="ORF">X975_11790</name>
</gene>
<organism evidence="5 6">
    <name type="scientific">Stegodyphus mimosarum</name>
    <name type="common">African social velvet spider</name>
    <dbReference type="NCBI Taxonomy" id="407821"/>
    <lineage>
        <taxon>Eukaryota</taxon>
        <taxon>Metazoa</taxon>
        <taxon>Ecdysozoa</taxon>
        <taxon>Arthropoda</taxon>
        <taxon>Chelicerata</taxon>
        <taxon>Arachnida</taxon>
        <taxon>Araneae</taxon>
        <taxon>Araneomorphae</taxon>
        <taxon>Entelegynae</taxon>
        <taxon>Eresoidea</taxon>
        <taxon>Eresidae</taxon>
        <taxon>Stegodyphus</taxon>
    </lineage>
</organism>
<evidence type="ECO:0000256" key="2">
    <source>
        <dbReference type="ARBA" id="ARBA00023128"/>
    </source>
</evidence>
<dbReference type="InterPro" id="IPR020373">
    <property type="entry name" value="Kgd4/YMR-31"/>
</dbReference>
<protein>
    <submittedName>
        <fullName evidence="5">28S ribosomal protein S36, mitochondrial</fullName>
    </submittedName>
</protein>
<dbReference type="PANTHER" id="PTHR31601:SF2">
    <property type="entry name" value="ALPHA-KETOGLUTARATE DEHYDROGENASE COMPONENT 4"/>
    <property type="match status" value="1"/>
</dbReference>
<evidence type="ECO:0000256" key="1">
    <source>
        <dbReference type="ARBA" id="ARBA00004173"/>
    </source>
</evidence>
<evidence type="ECO:0000313" key="5">
    <source>
        <dbReference type="EMBL" id="KFM67960.1"/>
    </source>
</evidence>
<dbReference type="AlphaFoldDB" id="A0A087TS71"/>
<dbReference type="GO" id="GO:0005840">
    <property type="term" value="C:ribosome"/>
    <property type="evidence" value="ECO:0007669"/>
    <property type="project" value="UniProtKB-KW"/>
</dbReference>
<keyword evidence="5" id="KW-0689">Ribosomal protein</keyword>
<keyword evidence="2" id="KW-0496">Mitochondrion</keyword>
<name>A0A087TS71_STEMI</name>
<feature type="non-terminal residue" evidence="5">
    <location>
        <position position="78"/>
    </location>
</feature>
<dbReference type="Proteomes" id="UP000054359">
    <property type="component" value="Unassembled WGS sequence"/>
</dbReference>
<dbReference type="OrthoDB" id="2116030at2759"/>
<accession>A0A087TS71</accession>
<evidence type="ECO:0000256" key="3">
    <source>
        <dbReference type="ARBA" id="ARBA00043970"/>
    </source>
</evidence>
<sequence length="78" mass="8688">MSVGSRSWKVIKPHIPLIKFRKVGRDQGISHKQTSVGQNSASCSQKGPVIDETELPARYSRKLLSQEEIETIERGGPE</sequence>
<dbReference type="GO" id="GO:0006103">
    <property type="term" value="P:2-oxoglutarate metabolic process"/>
    <property type="evidence" value="ECO:0007669"/>
    <property type="project" value="InterPro"/>
</dbReference>
<keyword evidence="6" id="KW-1185">Reference proteome</keyword>
<comment type="subcellular location">
    <subcellularLocation>
        <location evidence="1">Mitochondrion</location>
    </subcellularLocation>
</comment>
<dbReference type="GO" id="GO:0004591">
    <property type="term" value="F:oxoglutarate dehydrogenase (succinyl-transferring) activity"/>
    <property type="evidence" value="ECO:0007669"/>
    <property type="project" value="TreeGrafter"/>
</dbReference>
<dbReference type="PANTHER" id="PTHR31601">
    <property type="entry name" value="28S RIBOSOMAL PROTEIN S36, MITOCHONDRIAL"/>
    <property type="match status" value="1"/>
</dbReference>
<evidence type="ECO:0000256" key="4">
    <source>
        <dbReference type="SAM" id="MobiDB-lite"/>
    </source>
</evidence>
<evidence type="ECO:0000313" key="6">
    <source>
        <dbReference type="Proteomes" id="UP000054359"/>
    </source>
</evidence>
<feature type="region of interest" description="Disordered" evidence="4">
    <location>
        <begin position="29"/>
        <end position="48"/>
    </location>
</feature>
<dbReference type="EMBL" id="KK116504">
    <property type="protein sequence ID" value="KFM67960.1"/>
    <property type="molecule type" value="Genomic_DNA"/>
</dbReference>
<reference evidence="5 6" key="1">
    <citation type="submission" date="2013-11" db="EMBL/GenBank/DDBJ databases">
        <title>Genome sequencing of Stegodyphus mimosarum.</title>
        <authorList>
            <person name="Bechsgaard J."/>
        </authorList>
    </citation>
    <scope>NUCLEOTIDE SEQUENCE [LARGE SCALE GENOMIC DNA]</scope>
</reference>
<proteinExistence type="inferred from homology"/>
<dbReference type="OMA" id="VEMEWIN"/>
<keyword evidence="5" id="KW-0687">Ribonucleoprotein</keyword>
<feature type="compositionally biased region" description="Polar residues" evidence="4">
    <location>
        <begin position="30"/>
        <end position="45"/>
    </location>
</feature>
<dbReference type="Pfam" id="PF10937">
    <property type="entry name" value="Kgd4-YMR31"/>
    <property type="match status" value="1"/>
</dbReference>
<comment type="similarity">
    <text evidence="3">Belongs to the alpha-ketoglutarate dehydrogenase component 4 family.</text>
</comment>